<reference evidence="3" key="2">
    <citation type="submission" date="2017-05" db="EMBL/GenBank/DDBJ databases">
        <authorList>
            <consortium name="The Broad Institute Genomics Platform"/>
            <consortium name="The Broad Institute Genomic Center for Infectious Diseases"/>
            <person name="Earl A."/>
            <person name="Manson A."/>
            <person name="Schwartman J."/>
            <person name="Gilmore M."/>
            <person name="Abouelleil A."/>
            <person name="Cao P."/>
            <person name="Chapman S."/>
            <person name="Cusick C."/>
            <person name="Shea T."/>
            <person name="Young S."/>
            <person name="Neafsey D."/>
            <person name="Nusbaum C."/>
            <person name="Birren B."/>
        </authorList>
    </citation>
    <scope>NUCLEOTIDE SEQUENCE</scope>
    <source>
        <strain evidence="3">9E7_DIV0242</strain>
    </source>
</reference>
<dbReference type="SUPFAM" id="SSF46785">
    <property type="entry name" value="Winged helix' DNA-binding domain"/>
    <property type="match status" value="1"/>
</dbReference>
<dbReference type="PANTHER" id="PTHR33169:SF14">
    <property type="entry name" value="TRANSCRIPTIONAL REGULATOR RV3488"/>
    <property type="match status" value="1"/>
</dbReference>
<dbReference type="EMBL" id="CP147247">
    <property type="protein sequence ID" value="WYJ90730.1"/>
    <property type="molecule type" value="Genomic_DNA"/>
</dbReference>
<feature type="domain" description="Transcription regulator PadR N-terminal" evidence="1">
    <location>
        <begin position="19"/>
        <end position="89"/>
    </location>
</feature>
<name>A0A242K7H7_9ENTE</name>
<dbReference type="RefSeq" id="WP_086348388.1">
    <property type="nucleotide sequence ID" value="NZ_CP147247.1"/>
</dbReference>
<gene>
    <name evidence="2" type="ORF">A5888_001262</name>
    <name evidence="3" type="ORF">A5888_002498</name>
</gene>
<evidence type="ECO:0000313" key="3">
    <source>
        <dbReference type="EMBL" id="WYJ90730.1"/>
    </source>
</evidence>
<reference evidence="3" key="3">
    <citation type="submission" date="2024-03" db="EMBL/GenBank/DDBJ databases">
        <title>The Genome Sequence of Enterococcus sp. DIV0242b.</title>
        <authorList>
            <consortium name="The Broad Institute Genomics Platform"/>
            <consortium name="The Broad Institute Microbial Omics Core"/>
            <consortium name="The Broad Institute Genomic Center for Infectious Diseases"/>
            <person name="Earl A."/>
            <person name="Manson A."/>
            <person name="Gilmore M."/>
            <person name="Schwartman J."/>
            <person name="Shea T."/>
            <person name="Abouelleil A."/>
            <person name="Cao P."/>
            <person name="Chapman S."/>
            <person name="Cusick C."/>
            <person name="Young S."/>
            <person name="Neafsey D."/>
            <person name="Nusbaum C."/>
            <person name="Birren B."/>
        </authorList>
    </citation>
    <scope>NUCLEOTIDE SEQUENCE</scope>
    <source>
        <strain evidence="3">9E7_DIV0242</strain>
    </source>
</reference>
<reference evidence="2" key="1">
    <citation type="submission" date="2017-05" db="EMBL/GenBank/DDBJ databases">
        <title>The Genome Sequence of Enterococcus sp. 9E7_DIV0242.</title>
        <authorList>
            <consortium name="The Broad Institute Genomics Platform"/>
            <consortium name="The Broad Institute Genomic Center for Infectious Diseases"/>
            <person name="Earl A."/>
            <person name="Manson A."/>
            <person name="Schwartman J."/>
            <person name="Gilmore M."/>
            <person name="Abouelleil A."/>
            <person name="Cao P."/>
            <person name="Chapman S."/>
            <person name="Cusick C."/>
            <person name="Shea T."/>
            <person name="Young S."/>
            <person name="Neafsey D."/>
            <person name="Nusbaum C."/>
            <person name="Birren B."/>
        </authorList>
    </citation>
    <scope>NUCLEOTIDE SEQUENCE [LARGE SCALE GENOMIC DNA]</scope>
    <source>
        <strain evidence="2">9E7_DIV0242</strain>
    </source>
</reference>
<dbReference type="InterPro" id="IPR005149">
    <property type="entry name" value="Tscrpt_reg_PadR_N"/>
</dbReference>
<dbReference type="InterPro" id="IPR052509">
    <property type="entry name" value="Metal_resp_DNA-bind_regulator"/>
</dbReference>
<organism evidence="2">
    <name type="scientific">Candidatus Enterococcus clewellii</name>
    <dbReference type="NCBI Taxonomy" id="1834193"/>
    <lineage>
        <taxon>Bacteria</taxon>
        <taxon>Bacillati</taxon>
        <taxon>Bacillota</taxon>
        <taxon>Bacilli</taxon>
        <taxon>Lactobacillales</taxon>
        <taxon>Enterococcaceae</taxon>
        <taxon>Enterococcus</taxon>
    </lineage>
</organism>
<evidence type="ECO:0000313" key="2">
    <source>
        <dbReference type="EMBL" id="OTP17124.1"/>
    </source>
</evidence>
<dbReference type="PANTHER" id="PTHR33169">
    <property type="entry name" value="PADR-FAMILY TRANSCRIPTIONAL REGULATOR"/>
    <property type="match status" value="1"/>
</dbReference>
<protein>
    <submittedName>
        <fullName evidence="3">PadR family transcriptional regulator, regulatory protein PadR</fullName>
    </submittedName>
</protein>
<dbReference type="OrthoDB" id="9808017at2"/>
<keyword evidence="4" id="KW-1185">Reference proteome</keyword>
<evidence type="ECO:0000259" key="1">
    <source>
        <dbReference type="Pfam" id="PF03551"/>
    </source>
</evidence>
<dbReference type="EMBL" id="NGMM01000002">
    <property type="protein sequence ID" value="OTP17124.1"/>
    <property type="molecule type" value="Genomic_DNA"/>
</dbReference>
<evidence type="ECO:0000313" key="4">
    <source>
        <dbReference type="Proteomes" id="UP000195141"/>
    </source>
</evidence>
<dbReference type="InterPro" id="IPR036390">
    <property type="entry name" value="WH_DNA-bd_sf"/>
</dbReference>
<dbReference type="Pfam" id="PF03551">
    <property type="entry name" value="PadR"/>
    <property type="match status" value="1"/>
</dbReference>
<sequence length="113" mass="13529">MNISDWKSQVKRGTLELCILSLLAKRAYYGYELIEVLSSWDMIATNENTMYPLLRRLTKEGYLESYWQENYDLPRRKYYRITDSGMQYLIEMTGLWKTLTKAVSDIQNHKEEL</sequence>
<dbReference type="Proteomes" id="UP000195141">
    <property type="component" value="Chromosome"/>
</dbReference>
<accession>A0A242K7H7</accession>
<dbReference type="InterPro" id="IPR036388">
    <property type="entry name" value="WH-like_DNA-bd_sf"/>
</dbReference>
<dbReference type="Gene3D" id="1.10.10.10">
    <property type="entry name" value="Winged helix-like DNA-binding domain superfamily/Winged helix DNA-binding domain"/>
    <property type="match status" value="1"/>
</dbReference>
<dbReference type="AlphaFoldDB" id="A0A242K7H7"/>
<proteinExistence type="predicted"/>